<accession>A0A1A0MRE0</accession>
<name>A0A1A0MRE0_MYCMU</name>
<dbReference type="OrthoDB" id="4636780at2"/>
<sequence length="78" mass="8805">MTTDTTVEAVRPADVTEGDVIEDPAGGRWLTVREIRMESLPHKDIFSFYGSGPDDRITVVDREKVRRKNDVSDDGRAR</sequence>
<comment type="caution">
    <text evidence="1">The sequence shown here is derived from an EMBL/GenBank/DDBJ whole genome shotgun (WGS) entry which is preliminary data.</text>
</comment>
<evidence type="ECO:0000313" key="1">
    <source>
        <dbReference type="EMBL" id="OBA87353.1"/>
    </source>
</evidence>
<reference evidence="1 2" key="1">
    <citation type="submission" date="2016-06" db="EMBL/GenBank/DDBJ databases">
        <authorList>
            <person name="Kjaerup R.B."/>
            <person name="Dalgaard T.S."/>
            <person name="Juul-Madsen H.R."/>
        </authorList>
    </citation>
    <scope>NUCLEOTIDE SEQUENCE [LARGE SCALE GENOMIC DNA]</scope>
    <source>
        <strain evidence="1 2">1199456.5</strain>
    </source>
</reference>
<evidence type="ECO:0000313" key="2">
    <source>
        <dbReference type="Proteomes" id="UP000093962"/>
    </source>
</evidence>
<dbReference type="RefSeq" id="WP_061000675.1">
    <property type="nucleotide sequence ID" value="NZ_LSKA01000102.1"/>
</dbReference>
<dbReference type="AlphaFoldDB" id="A0A1A0MRE0"/>
<dbReference type="EMBL" id="LZSF01000128">
    <property type="protein sequence ID" value="OBA87353.1"/>
    <property type="molecule type" value="Genomic_DNA"/>
</dbReference>
<gene>
    <name evidence="1" type="ORF">A5642_20210</name>
</gene>
<proteinExistence type="predicted"/>
<organism evidence="1 2">
    <name type="scientific">Mycolicibacterium mucogenicum</name>
    <name type="common">Mycobacterium mucogenicum</name>
    <dbReference type="NCBI Taxonomy" id="56689"/>
    <lineage>
        <taxon>Bacteria</taxon>
        <taxon>Bacillati</taxon>
        <taxon>Actinomycetota</taxon>
        <taxon>Actinomycetes</taxon>
        <taxon>Mycobacteriales</taxon>
        <taxon>Mycobacteriaceae</taxon>
        <taxon>Mycolicibacterium</taxon>
    </lineage>
</organism>
<dbReference type="Proteomes" id="UP000093962">
    <property type="component" value="Unassembled WGS sequence"/>
</dbReference>
<protein>
    <submittedName>
        <fullName evidence="1">Uncharacterized protein</fullName>
    </submittedName>
</protein>